<gene>
    <name evidence="1" type="ORF">PtA15_9A652</name>
</gene>
<proteinExistence type="predicted"/>
<evidence type="ECO:0008006" key="3">
    <source>
        <dbReference type="Google" id="ProtNLM"/>
    </source>
</evidence>
<evidence type="ECO:0000313" key="1">
    <source>
        <dbReference type="EMBL" id="WAQ88525.1"/>
    </source>
</evidence>
<reference evidence="1" key="1">
    <citation type="submission" date="2022-10" db="EMBL/GenBank/DDBJ databases">
        <title>Puccinia triticina Genome sequencing and assembly.</title>
        <authorList>
            <person name="Li C."/>
        </authorList>
    </citation>
    <scope>NUCLEOTIDE SEQUENCE</scope>
    <source>
        <strain evidence="1">Pt15</strain>
    </source>
</reference>
<dbReference type="PANTHER" id="PTHR45023:SF4">
    <property type="entry name" value="GLYCINE-RICH PROTEIN-RELATED"/>
    <property type="match status" value="1"/>
</dbReference>
<accession>A0ABY7CU56</accession>
<name>A0ABY7CU56_9BASI</name>
<sequence>MTKPKRTRASNFNPIEDEQLARSWIEISKDIITNNSQTIGSFWVRVQETFKGLSGMHKEVATLTNRLANPDF</sequence>
<organism evidence="1 2">
    <name type="scientific">Puccinia triticina</name>
    <dbReference type="NCBI Taxonomy" id="208348"/>
    <lineage>
        <taxon>Eukaryota</taxon>
        <taxon>Fungi</taxon>
        <taxon>Dikarya</taxon>
        <taxon>Basidiomycota</taxon>
        <taxon>Pucciniomycotina</taxon>
        <taxon>Pucciniomycetes</taxon>
        <taxon>Pucciniales</taxon>
        <taxon>Pucciniaceae</taxon>
        <taxon>Puccinia</taxon>
    </lineage>
</organism>
<dbReference type="GeneID" id="77813779"/>
<dbReference type="RefSeq" id="XP_053024080.1">
    <property type="nucleotide sequence ID" value="XM_053172884.1"/>
</dbReference>
<dbReference type="PANTHER" id="PTHR45023">
    <property type="match status" value="1"/>
</dbReference>
<evidence type="ECO:0000313" key="2">
    <source>
        <dbReference type="Proteomes" id="UP001164743"/>
    </source>
</evidence>
<dbReference type="Proteomes" id="UP001164743">
    <property type="component" value="Chromosome 9A"/>
</dbReference>
<protein>
    <recommendedName>
        <fullName evidence="3">No apical meristem-associated C-terminal domain-containing protein</fullName>
    </recommendedName>
</protein>
<keyword evidence="2" id="KW-1185">Reference proteome</keyword>
<dbReference type="EMBL" id="CP110429">
    <property type="protein sequence ID" value="WAQ88525.1"/>
    <property type="molecule type" value="Genomic_DNA"/>
</dbReference>